<reference evidence="1 2" key="1">
    <citation type="submission" date="2024-06" db="EMBL/GenBank/DDBJ databases">
        <title>Genomic Encyclopedia of Type Strains, Phase IV (KMG-IV): sequencing the most valuable type-strain genomes for metagenomic binning, comparative biology and taxonomic classification.</title>
        <authorList>
            <person name="Goeker M."/>
        </authorList>
    </citation>
    <scope>NUCLEOTIDE SEQUENCE [LARGE SCALE GENOMIC DNA]</scope>
    <source>
        <strain evidence="1 2">DSM 29388</strain>
    </source>
</reference>
<evidence type="ECO:0000313" key="1">
    <source>
        <dbReference type="EMBL" id="MET3731475.1"/>
    </source>
</evidence>
<dbReference type="EMBL" id="JBEPMO010000004">
    <property type="protein sequence ID" value="MET3731475.1"/>
    <property type="molecule type" value="Genomic_DNA"/>
</dbReference>
<name>A0ABV2LSA9_9FLAO</name>
<evidence type="ECO:0008006" key="3">
    <source>
        <dbReference type="Google" id="ProtNLM"/>
    </source>
</evidence>
<sequence length="235" mass="27837">MKTNLYALTILFFSCNNGIENKNLEEDFPIVEEVLKPCTYGVQFGDIDVCIPEFNGYKNIYNNEHSDLIDFLESNEHPSNQLIAAFVNDISYKEENYKTFNDSDYFKIYSVKNYRNKFSNSKDLQKIFNIHNEGFVSKNWDYVNGKMKEVESELELDKPILLESYKTNENFYTLVFLLKYNMEAEEKIMVGTMNILLIKNRIIHFAYYLKYNEENQAIIKQKNNYIGLRILDENN</sequence>
<proteinExistence type="predicted"/>
<keyword evidence="2" id="KW-1185">Reference proteome</keyword>
<comment type="caution">
    <text evidence="1">The sequence shown here is derived from an EMBL/GenBank/DDBJ whole genome shotgun (WGS) entry which is preliminary data.</text>
</comment>
<gene>
    <name evidence="1" type="ORF">ABID46_001044</name>
</gene>
<organism evidence="1 2">
    <name type="scientific">Moheibacter stercoris</name>
    <dbReference type="NCBI Taxonomy" id="1628251"/>
    <lineage>
        <taxon>Bacteria</taxon>
        <taxon>Pseudomonadati</taxon>
        <taxon>Bacteroidota</taxon>
        <taxon>Flavobacteriia</taxon>
        <taxon>Flavobacteriales</taxon>
        <taxon>Weeksellaceae</taxon>
        <taxon>Moheibacter</taxon>
    </lineage>
</organism>
<dbReference type="RefSeq" id="WP_354507772.1">
    <property type="nucleotide sequence ID" value="NZ_JBEPMO010000004.1"/>
</dbReference>
<evidence type="ECO:0000313" key="2">
    <source>
        <dbReference type="Proteomes" id="UP001549146"/>
    </source>
</evidence>
<dbReference type="PROSITE" id="PS51257">
    <property type="entry name" value="PROKAR_LIPOPROTEIN"/>
    <property type="match status" value="1"/>
</dbReference>
<accession>A0ABV2LSA9</accession>
<dbReference type="Proteomes" id="UP001549146">
    <property type="component" value="Unassembled WGS sequence"/>
</dbReference>
<protein>
    <recommendedName>
        <fullName evidence="3">Lipoprotein</fullName>
    </recommendedName>
</protein>